<name>A0A1S1LMG8_MYCCH</name>
<comment type="caution">
    <text evidence="3">The sequence shown here is derived from an EMBL/GenBank/DDBJ whole genome shotgun (WGS) entry which is preliminary data.</text>
</comment>
<dbReference type="CDD" id="cd08253">
    <property type="entry name" value="zeta_crystallin"/>
    <property type="match status" value="1"/>
</dbReference>
<dbReference type="SMART" id="SM00829">
    <property type="entry name" value="PKS_ER"/>
    <property type="match status" value="1"/>
</dbReference>
<dbReference type="SUPFAM" id="SSF50129">
    <property type="entry name" value="GroES-like"/>
    <property type="match status" value="1"/>
</dbReference>
<dbReference type="PANTHER" id="PTHR44154">
    <property type="entry name" value="QUINONE OXIDOREDUCTASE"/>
    <property type="match status" value="1"/>
</dbReference>
<evidence type="ECO:0000313" key="3">
    <source>
        <dbReference type="EMBL" id="OHU54046.1"/>
    </source>
</evidence>
<dbReference type="InterPro" id="IPR013154">
    <property type="entry name" value="ADH-like_N"/>
</dbReference>
<evidence type="ECO:0000256" key="1">
    <source>
        <dbReference type="ARBA" id="ARBA00022857"/>
    </source>
</evidence>
<dbReference type="Gene3D" id="3.90.180.10">
    <property type="entry name" value="Medium-chain alcohol dehydrogenases, catalytic domain"/>
    <property type="match status" value="1"/>
</dbReference>
<evidence type="ECO:0000259" key="2">
    <source>
        <dbReference type="SMART" id="SM00829"/>
    </source>
</evidence>
<dbReference type="AlphaFoldDB" id="A0A1S1LMG8"/>
<dbReference type="InterPro" id="IPR013149">
    <property type="entry name" value="ADH-like_C"/>
</dbReference>
<dbReference type="InterPro" id="IPR051603">
    <property type="entry name" value="Zinc-ADH_QOR/CCCR"/>
</dbReference>
<reference evidence="3 4" key="1">
    <citation type="submission" date="2016-10" db="EMBL/GenBank/DDBJ databases">
        <title>Evaluation of Human, Veterinary and Environmental Mycobacterium chelonae Isolates by Core Genome Phylogenomic Analysis, Targeted Gene Comparison, and Anti-microbial Susceptibility Patterns: A Tale of Mistaken Identities.</title>
        <authorList>
            <person name="Fogelson S.B."/>
            <person name="Camus A.C."/>
            <person name="Lorenz W."/>
            <person name="Vasireddy R."/>
            <person name="Vasireddy S."/>
            <person name="Smith T."/>
            <person name="Brown-Elliott B.A."/>
            <person name="Wallace R.J.Jr."/>
            <person name="Hasan N.A."/>
            <person name="Reischl U."/>
            <person name="Sanchez S."/>
        </authorList>
    </citation>
    <scope>NUCLEOTIDE SEQUENCE [LARGE SCALE GENOMIC DNA]</scope>
    <source>
        <strain evidence="3 4">15515</strain>
    </source>
</reference>
<dbReference type="Gene3D" id="3.40.50.720">
    <property type="entry name" value="NAD(P)-binding Rossmann-like Domain"/>
    <property type="match status" value="1"/>
</dbReference>
<gene>
    <name evidence="3" type="ORF">BKG82_17270</name>
</gene>
<organism evidence="3 4">
    <name type="scientific">Mycobacteroides chelonae</name>
    <name type="common">Mycobacterium chelonae</name>
    <dbReference type="NCBI Taxonomy" id="1774"/>
    <lineage>
        <taxon>Bacteria</taxon>
        <taxon>Bacillati</taxon>
        <taxon>Actinomycetota</taxon>
        <taxon>Actinomycetes</taxon>
        <taxon>Mycobacteriales</taxon>
        <taxon>Mycobacteriaceae</taxon>
        <taxon>Mycobacteroides</taxon>
    </lineage>
</organism>
<dbReference type="Pfam" id="PF00107">
    <property type="entry name" value="ADH_zinc_N"/>
    <property type="match status" value="1"/>
</dbReference>
<sequence length="324" mass="34034">MRAAYIEQRGPAENIRYGTLPEPDISPDEVLVKVDAVAVNPVDTFVRSGSYPTAIPLPFVVGRDLVGTVAQPSGGFRAGDRVWCTSLGYDGRQGATAEFAAVPVDRLYELPADVDPVTAVAVAHPASTAYLATVEYGEIKAGETVLIVGAGGNVGSAAVALAARSGATVIAVASARSRDRCLQLGAHEVYDYAADWVPLVSKTHHGAIDIYLDTSGVNDVVAAVDLLSPHGRIVLISGDGTPETQRPVPLGPLYRKSGSIRGFVMSRASTRQLAAAAQRMAVLLAEGELVPNVIDLMQFSEAARAHRRIETEVMGGTRLVLLPA</sequence>
<dbReference type="EMBL" id="MLIQ01000017">
    <property type="protein sequence ID" value="OHU54046.1"/>
    <property type="molecule type" value="Genomic_DNA"/>
</dbReference>
<dbReference type="SUPFAM" id="SSF51735">
    <property type="entry name" value="NAD(P)-binding Rossmann-fold domains"/>
    <property type="match status" value="1"/>
</dbReference>
<dbReference type="Pfam" id="PF08240">
    <property type="entry name" value="ADH_N"/>
    <property type="match status" value="1"/>
</dbReference>
<keyword evidence="1" id="KW-0521">NADP</keyword>
<dbReference type="Proteomes" id="UP000180043">
    <property type="component" value="Unassembled WGS sequence"/>
</dbReference>
<proteinExistence type="predicted"/>
<evidence type="ECO:0000313" key="4">
    <source>
        <dbReference type="Proteomes" id="UP000180043"/>
    </source>
</evidence>
<dbReference type="InterPro" id="IPR011032">
    <property type="entry name" value="GroES-like_sf"/>
</dbReference>
<protein>
    <submittedName>
        <fullName evidence="3">Oxidoreductase</fullName>
    </submittedName>
</protein>
<dbReference type="RefSeq" id="WP_070947551.1">
    <property type="nucleotide sequence ID" value="NZ_MLIQ01000017.1"/>
</dbReference>
<feature type="domain" description="Enoyl reductase (ER)" evidence="2">
    <location>
        <begin position="10"/>
        <end position="321"/>
    </location>
</feature>
<dbReference type="PANTHER" id="PTHR44154:SF1">
    <property type="entry name" value="QUINONE OXIDOREDUCTASE"/>
    <property type="match status" value="1"/>
</dbReference>
<accession>A0A1S1LMG8</accession>
<dbReference type="InterPro" id="IPR020843">
    <property type="entry name" value="ER"/>
</dbReference>
<dbReference type="GO" id="GO:0016491">
    <property type="term" value="F:oxidoreductase activity"/>
    <property type="evidence" value="ECO:0007669"/>
    <property type="project" value="InterPro"/>
</dbReference>
<dbReference type="InterPro" id="IPR036291">
    <property type="entry name" value="NAD(P)-bd_dom_sf"/>
</dbReference>